<dbReference type="AlphaFoldDB" id="A0A1M5UI25"/>
<dbReference type="OrthoDB" id="8252015at2"/>
<sequence length="64" mass="6994">MAVLLSWHRRHALMLASQLPENSADARLVIQAVTELLDTFMTDTADTDRPSNVVAFGSPQPSTV</sequence>
<dbReference type="RefSeq" id="WP_154072530.1">
    <property type="nucleotide sequence ID" value="NZ_LT670817.1"/>
</dbReference>
<dbReference type="EMBL" id="LT670817">
    <property type="protein sequence ID" value="SHH62732.1"/>
    <property type="molecule type" value="Genomic_DNA"/>
</dbReference>
<evidence type="ECO:0000313" key="3">
    <source>
        <dbReference type="Proteomes" id="UP000189796"/>
    </source>
</evidence>
<evidence type="ECO:0000256" key="1">
    <source>
        <dbReference type="SAM" id="MobiDB-lite"/>
    </source>
</evidence>
<feature type="region of interest" description="Disordered" evidence="1">
    <location>
        <begin position="45"/>
        <end position="64"/>
    </location>
</feature>
<dbReference type="Proteomes" id="UP000189796">
    <property type="component" value="Chromosome I"/>
</dbReference>
<accession>A0A1M5UI25</accession>
<protein>
    <submittedName>
        <fullName evidence="2">Uncharacterized protein</fullName>
    </submittedName>
</protein>
<proteinExistence type="predicted"/>
<gene>
    <name evidence="2" type="ORF">SAMN05443248_5457</name>
</gene>
<evidence type="ECO:0000313" key="2">
    <source>
        <dbReference type="EMBL" id="SHH62732.1"/>
    </source>
</evidence>
<organism evidence="2 3">
    <name type="scientific">Bradyrhizobium erythrophlei</name>
    <dbReference type="NCBI Taxonomy" id="1437360"/>
    <lineage>
        <taxon>Bacteria</taxon>
        <taxon>Pseudomonadati</taxon>
        <taxon>Pseudomonadota</taxon>
        <taxon>Alphaproteobacteria</taxon>
        <taxon>Hyphomicrobiales</taxon>
        <taxon>Nitrobacteraceae</taxon>
        <taxon>Bradyrhizobium</taxon>
    </lineage>
</organism>
<reference evidence="2 3" key="1">
    <citation type="submission" date="2016-11" db="EMBL/GenBank/DDBJ databases">
        <authorList>
            <person name="Jaros S."/>
            <person name="Januszkiewicz K."/>
            <person name="Wedrychowicz H."/>
        </authorList>
    </citation>
    <scope>NUCLEOTIDE SEQUENCE [LARGE SCALE GENOMIC DNA]</scope>
    <source>
        <strain evidence="2 3">GAS138</strain>
    </source>
</reference>
<name>A0A1M5UI25_9BRAD</name>